<feature type="compositionally biased region" description="Basic and acidic residues" evidence="1">
    <location>
        <begin position="201"/>
        <end position="215"/>
    </location>
</feature>
<organism evidence="2 3">
    <name type="scientific">Iphiclides podalirius</name>
    <name type="common">scarce swallowtail</name>
    <dbReference type="NCBI Taxonomy" id="110791"/>
    <lineage>
        <taxon>Eukaryota</taxon>
        <taxon>Metazoa</taxon>
        <taxon>Ecdysozoa</taxon>
        <taxon>Arthropoda</taxon>
        <taxon>Hexapoda</taxon>
        <taxon>Insecta</taxon>
        <taxon>Pterygota</taxon>
        <taxon>Neoptera</taxon>
        <taxon>Endopterygota</taxon>
        <taxon>Lepidoptera</taxon>
        <taxon>Glossata</taxon>
        <taxon>Ditrysia</taxon>
        <taxon>Papilionoidea</taxon>
        <taxon>Papilionidae</taxon>
        <taxon>Papilioninae</taxon>
        <taxon>Iphiclides</taxon>
    </lineage>
</organism>
<feature type="non-terminal residue" evidence="2">
    <location>
        <position position="299"/>
    </location>
</feature>
<proteinExistence type="predicted"/>
<accession>A0ABN8I7D9</accession>
<evidence type="ECO:0000313" key="3">
    <source>
        <dbReference type="Proteomes" id="UP000837857"/>
    </source>
</evidence>
<feature type="region of interest" description="Disordered" evidence="1">
    <location>
        <begin position="193"/>
        <end position="215"/>
    </location>
</feature>
<name>A0ABN8I7D9_9NEOP</name>
<dbReference type="EMBL" id="OW152831">
    <property type="protein sequence ID" value="CAH2049488.1"/>
    <property type="molecule type" value="Genomic_DNA"/>
</dbReference>
<sequence length="299" mass="33261">MTENKLEKEAPNNVIINVETKKRVHNIMTVDADGSVYVEESIENIQQEMAKQMQAIVTKNNTLTVLETEALVSTVQSDTENRDLNQKEVIPETTIQTDVCKIENKTDIVNNKTNILMVNDNGVESNIPQSVATTAESSSDILDASTEALKVTLENSEYKVETKDHDSVTIETNTAVNVDTENALPDLVDQTTNTPVPSPKTEIEKCDSPPKNEETKTLKQHTVITLNKTAHDKISSLLNDWEDNDSQQDECKNETALNSTEGIDVEIVKEVTPEKINFASNDNIKSLVSDWDDDDEDVK</sequence>
<protein>
    <submittedName>
        <fullName evidence="2">Uncharacterized protein</fullName>
    </submittedName>
</protein>
<gene>
    <name evidence="2" type="ORF">IPOD504_LOCUS6859</name>
</gene>
<evidence type="ECO:0000313" key="2">
    <source>
        <dbReference type="EMBL" id="CAH2049488.1"/>
    </source>
</evidence>
<evidence type="ECO:0000256" key="1">
    <source>
        <dbReference type="SAM" id="MobiDB-lite"/>
    </source>
</evidence>
<reference evidence="2" key="1">
    <citation type="submission" date="2022-03" db="EMBL/GenBank/DDBJ databases">
        <authorList>
            <person name="Martin H S."/>
        </authorList>
    </citation>
    <scope>NUCLEOTIDE SEQUENCE</scope>
</reference>
<dbReference type="Proteomes" id="UP000837857">
    <property type="component" value="Chromosome 19"/>
</dbReference>
<keyword evidence="3" id="KW-1185">Reference proteome</keyword>